<dbReference type="SUPFAM" id="SSF55008">
    <property type="entry name" value="HMA, heavy metal-associated domain"/>
    <property type="match status" value="1"/>
</dbReference>
<comment type="subunit">
    <text evidence="11">Homodimer. Interacts with ATP7B. Interacts with ATP7A. Interacts (via dimer form) with SLC31A1 (via C-terminal domain); this interaction improves ATOX1 stability and controls intracellular Cu(I) levels.</text>
</comment>
<evidence type="ECO:0000256" key="1">
    <source>
        <dbReference type="ARBA" id="ARBA00022448"/>
    </source>
</evidence>
<name>A0A834HNP4_RHYFE</name>
<evidence type="ECO:0000256" key="10">
    <source>
        <dbReference type="ARBA" id="ARBA00043201"/>
    </source>
</evidence>
<dbReference type="EMBL" id="JAACXV010015560">
    <property type="protein sequence ID" value="KAF7264908.1"/>
    <property type="molecule type" value="Genomic_DNA"/>
</dbReference>
<dbReference type="GO" id="GO:0016531">
    <property type="term" value="F:copper chaperone activity"/>
    <property type="evidence" value="ECO:0007669"/>
    <property type="project" value="TreeGrafter"/>
</dbReference>
<keyword evidence="6" id="KW-0143">Chaperone</keyword>
<dbReference type="PANTHER" id="PTHR46365:SF1">
    <property type="entry name" value="COPPER TRANSPORT PROTEIN ATOX1"/>
    <property type="match status" value="1"/>
</dbReference>
<organism evidence="13 14">
    <name type="scientific">Rhynchophorus ferrugineus</name>
    <name type="common">Red palm weevil</name>
    <name type="synonym">Curculio ferrugineus</name>
    <dbReference type="NCBI Taxonomy" id="354439"/>
    <lineage>
        <taxon>Eukaryota</taxon>
        <taxon>Metazoa</taxon>
        <taxon>Ecdysozoa</taxon>
        <taxon>Arthropoda</taxon>
        <taxon>Hexapoda</taxon>
        <taxon>Insecta</taxon>
        <taxon>Pterygota</taxon>
        <taxon>Neoptera</taxon>
        <taxon>Endopterygota</taxon>
        <taxon>Coleoptera</taxon>
        <taxon>Polyphaga</taxon>
        <taxon>Cucujiformia</taxon>
        <taxon>Curculionidae</taxon>
        <taxon>Dryophthorinae</taxon>
        <taxon>Rhynchophorus</taxon>
    </lineage>
</organism>
<dbReference type="Pfam" id="PF00403">
    <property type="entry name" value="HMA"/>
    <property type="match status" value="1"/>
</dbReference>
<dbReference type="OrthoDB" id="689350at2759"/>
<evidence type="ECO:0000313" key="13">
    <source>
        <dbReference type="EMBL" id="KAF7264908.1"/>
    </source>
</evidence>
<keyword evidence="5" id="KW-0406">Ion transport</keyword>
<dbReference type="PANTHER" id="PTHR46365">
    <property type="entry name" value="COPPER TRANSPORT PROTEIN ATOX1"/>
    <property type="match status" value="1"/>
</dbReference>
<dbReference type="Gene3D" id="3.30.70.100">
    <property type="match status" value="1"/>
</dbReference>
<dbReference type="GO" id="GO:0005829">
    <property type="term" value="C:cytosol"/>
    <property type="evidence" value="ECO:0007669"/>
    <property type="project" value="TreeGrafter"/>
</dbReference>
<keyword evidence="3" id="KW-0187">Copper transport</keyword>
<comment type="caution">
    <text evidence="13">The sequence shown here is derived from an EMBL/GenBank/DDBJ whole genome shotgun (WGS) entry which is preliminary data.</text>
</comment>
<keyword evidence="2" id="KW-0479">Metal-binding</keyword>
<dbReference type="CDD" id="cd00371">
    <property type="entry name" value="HMA"/>
    <property type="match status" value="1"/>
</dbReference>
<dbReference type="PROSITE" id="PS50846">
    <property type="entry name" value="HMA_2"/>
    <property type="match status" value="1"/>
</dbReference>
<evidence type="ECO:0000256" key="11">
    <source>
        <dbReference type="ARBA" id="ARBA00046351"/>
    </source>
</evidence>
<accession>A0A834HNP4</accession>
<evidence type="ECO:0000256" key="4">
    <source>
        <dbReference type="ARBA" id="ARBA00023008"/>
    </source>
</evidence>
<protein>
    <recommendedName>
        <fullName evidence="9">Copper transport protein ATOX1</fullName>
    </recommendedName>
    <alternativeName>
        <fullName evidence="10">Metal transport protein ATX1</fullName>
    </alternativeName>
</protein>
<sequence length="71" mass="7830">MVQVHEFKVAMTCEGCSGAVERVLGKHKDKIENVDISLADQKVKVKTNLPATEVLELIKKTGKDVQYVTST</sequence>
<dbReference type="GO" id="GO:0006825">
    <property type="term" value="P:copper ion transport"/>
    <property type="evidence" value="ECO:0007669"/>
    <property type="project" value="UniProtKB-KW"/>
</dbReference>
<dbReference type="FunFam" id="3.30.70.100:FF:000008">
    <property type="entry name" value="Copper transport protein ATOX1"/>
    <property type="match status" value="1"/>
</dbReference>
<evidence type="ECO:0000259" key="12">
    <source>
        <dbReference type="PROSITE" id="PS50846"/>
    </source>
</evidence>
<keyword evidence="14" id="KW-1185">Reference proteome</keyword>
<evidence type="ECO:0000256" key="8">
    <source>
        <dbReference type="ARBA" id="ARBA00038171"/>
    </source>
</evidence>
<reference evidence="13" key="1">
    <citation type="submission" date="2020-08" db="EMBL/GenBank/DDBJ databases">
        <title>Genome sequencing and assembly of the red palm weevil Rhynchophorus ferrugineus.</title>
        <authorList>
            <person name="Dias G.B."/>
            <person name="Bergman C.M."/>
            <person name="Manee M."/>
        </authorList>
    </citation>
    <scope>NUCLEOTIDE SEQUENCE</scope>
    <source>
        <strain evidence="13">AA-2017</strain>
        <tissue evidence="13">Whole larva</tissue>
    </source>
</reference>
<dbReference type="InterPro" id="IPR006121">
    <property type="entry name" value="HMA_dom"/>
</dbReference>
<dbReference type="GO" id="GO:0046872">
    <property type="term" value="F:metal ion binding"/>
    <property type="evidence" value="ECO:0007669"/>
    <property type="project" value="UniProtKB-KW"/>
</dbReference>
<dbReference type="Proteomes" id="UP000625711">
    <property type="component" value="Unassembled WGS sequence"/>
</dbReference>
<evidence type="ECO:0000256" key="2">
    <source>
        <dbReference type="ARBA" id="ARBA00022723"/>
    </source>
</evidence>
<evidence type="ECO:0000256" key="9">
    <source>
        <dbReference type="ARBA" id="ARBA00040962"/>
    </source>
</evidence>
<gene>
    <name evidence="13" type="ORF">GWI33_021933</name>
</gene>
<dbReference type="AlphaFoldDB" id="A0A834HNP4"/>
<evidence type="ECO:0000313" key="14">
    <source>
        <dbReference type="Proteomes" id="UP000625711"/>
    </source>
</evidence>
<evidence type="ECO:0000256" key="5">
    <source>
        <dbReference type="ARBA" id="ARBA00023065"/>
    </source>
</evidence>
<feature type="domain" description="HMA" evidence="12">
    <location>
        <begin position="2"/>
        <end position="66"/>
    </location>
</feature>
<evidence type="ECO:0000256" key="7">
    <source>
        <dbReference type="ARBA" id="ARBA00037651"/>
    </source>
</evidence>
<evidence type="ECO:0000256" key="3">
    <source>
        <dbReference type="ARBA" id="ARBA00022796"/>
    </source>
</evidence>
<keyword evidence="4" id="KW-0186">Copper</keyword>
<comment type="function">
    <text evidence="7">Binds and deliver cytosolic copper to the copper ATPase proteins. May be important in cellular antioxidant defense.</text>
</comment>
<evidence type="ECO:0000256" key="6">
    <source>
        <dbReference type="ARBA" id="ARBA00023186"/>
    </source>
</evidence>
<proteinExistence type="inferred from homology"/>
<keyword evidence="1" id="KW-0813">Transport</keyword>
<dbReference type="InterPro" id="IPR051881">
    <property type="entry name" value="Copper_transport_ATOX1-like"/>
</dbReference>
<comment type="similarity">
    <text evidence="8">Belongs to the ATX1 family.</text>
</comment>
<dbReference type="InterPro" id="IPR036163">
    <property type="entry name" value="HMA_dom_sf"/>
</dbReference>